<dbReference type="GO" id="GO:0006979">
    <property type="term" value="P:response to oxidative stress"/>
    <property type="evidence" value="ECO:0007669"/>
    <property type="project" value="UniProtKB-ARBA"/>
</dbReference>
<comment type="caution">
    <text evidence="7">The sequence shown here is derived from an EMBL/GenBank/DDBJ whole genome shotgun (WGS) entry which is preliminary data.</text>
</comment>
<dbReference type="AlphaFoldDB" id="A0AA38HWY3"/>
<dbReference type="GO" id="GO:0008258">
    <property type="term" value="P:head involution"/>
    <property type="evidence" value="ECO:0007669"/>
    <property type="project" value="UniProtKB-ARBA"/>
</dbReference>
<keyword evidence="4" id="KW-0963">Cytoplasm</keyword>
<dbReference type="InterPro" id="IPR012918">
    <property type="entry name" value="RTP801-like"/>
</dbReference>
<name>A0AA38HWY3_9CUCU</name>
<dbReference type="GO" id="GO:0005737">
    <property type="term" value="C:cytoplasm"/>
    <property type="evidence" value="ECO:0007669"/>
    <property type="project" value="UniProtKB-SubCell"/>
</dbReference>
<dbReference type="InterPro" id="IPR038281">
    <property type="entry name" value="RTP801-like_C_sf"/>
</dbReference>
<dbReference type="Proteomes" id="UP001168821">
    <property type="component" value="Unassembled WGS sequence"/>
</dbReference>
<gene>
    <name evidence="7" type="ORF">Zmor_022709</name>
</gene>
<dbReference type="Gene3D" id="3.90.470.40">
    <property type="entry name" value="RTP801-like"/>
    <property type="match status" value="1"/>
</dbReference>
<dbReference type="GO" id="GO:0045926">
    <property type="term" value="P:negative regulation of growth"/>
    <property type="evidence" value="ECO:0007669"/>
    <property type="project" value="UniProtKB-ARBA"/>
</dbReference>
<evidence type="ECO:0000256" key="1">
    <source>
        <dbReference type="ARBA" id="ARBA00004496"/>
    </source>
</evidence>
<organism evidence="7 8">
    <name type="scientific">Zophobas morio</name>
    <dbReference type="NCBI Taxonomy" id="2755281"/>
    <lineage>
        <taxon>Eukaryota</taxon>
        <taxon>Metazoa</taxon>
        <taxon>Ecdysozoa</taxon>
        <taxon>Arthropoda</taxon>
        <taxon>Hexapoda</taxon>
        <taxon>Insecta</taxon>
        <taxon>Pterygota</taxon>
        <taxon>Neoptera</taxon>
        <taxon>Endopterygota</taxon>
        <taxon>Coleoptera</taxon>
        <taxon>Polyphaga</taxon>
        <taxon>Cucujiformia</taxon>
        <taxon>Tenebrionidae</taxon>
        <taxon>Zophobas</taxon>
    </lineage>
</organism>
<keyword evidence="3" id="KW-0217">Developmental protein</keyword>
<evidence type="ECO:0000256" key="4">
    <source>
        <dbReference type="ARBA" id="ARBA00022490"/>
    </source>
</evidence>
<keyword evidence="5" id="KW-0053">Apoptosis</keyword>
<sequence length="157" mass="17782">MEILGFTNQFNNNIGESEVVLDSEALAVEALSKRFAEELKKAKRAHFASGEVLLPTDLTKALAEDVFAMAEAELCGLKGCTIFINFESGEERRRLSVVDCDPLTPSTFELYLTLRQSTNGWNHFLPRFLKKMTRGGTVMISSEYSIRKKKLYRSYDE</sequence>
<dbReference type="EMBL" id="JALNTZ010000007">
    <property type="protein sequence ID" value="KAJ3645016.1"/>
    <property type="molecule type" value="Genomic_DNA"/>
</dbReference>
<dbReference type="GO" id="GO:0006915">
    <property type="term" value="P:apoptotic process"/>
    <property type="evidence" value="ECO:0007669"/>
    <property type="project" value="UniProtKB-KW"/>
</dbReference>
<evidence type="ECO:0000256" key="2">
    <source>
        <dbReference type="ARBA" id="ARBA00010670"/>
    </source>
</evidence>
<dbReference type="PANTHER" id="PTHR12478:SF16">
    <property type="entry name" value="PROTEIN CHARYBDE-RELATED"/>
    <property type="match status" value="1"/>
</dbReference>
<proteinExistence type="inferred from homology"/>
<comment type="function">
    <text evidence="6">Inhibits cell growth by regulating the Tor pathway upstream of the Tsc1-Tsc2 complex and downstream of Akt1. Acts as a cell death activator during head development.</text>
</comment>
<reference evidence="7" key="1">
    <citation type="journal article" date="2023" name="G3 (Bethesda)">
        <title>Whole genome assemblies of Zophobas morio and Tenebrio molitor.</title>
        <authorList>
            <person name="Kaur S."/>
            <person name="Stinson S.A."/>
            <person name="diCenzo G.C."/>
        </authorList>
    </citation>
    <scope>NUCLEOTIDE SEQUENCE</scope>
    <source>
        <strain evidence="7">QUZm001</strain>
    </source>
</reference>
<evidence type="ECO:0008006" key="9">
    <source>
        <dbReference type="Google" id="ProtNLM"/>
    </source>
</evidence>
<comment type="similarity">
    <text evidence="2">Belongs to the DDIT4 family.</text>
</comment>
<dbReference type="Pfam" id="PF07809">
    <property type="entry name" value="RTP801_C"/>
    <property type="match status" value="1"/>
</dbReference>
<evidence type="ECO:0000313" key="8">
    <source>
        <dbReference type="Proteomes" id="UP001168821"/>
    </source>
</evidence>
<evidence type="ECO:0000313" key="7">
    <source>
        <dbReference type="EMBL" id="KAJ3645016.1"/>
    </source>
</evidence>
<dbReference type="FunFam" id="3.90.470.40:FF:000003">
    <property type="entry name" value="Charybde, isoform E"/>
    <property type="match status" value="1"/>
</dbReference>
<evidence type="ECO:0000256" key="5">
    <source>
        <dbReference type="ARBA" id="ARBA00022703"/>
    </source>
</evidence>
<dbReference type="GO" id="GO:0009968">
    <property type="term" value="P:negative regulation of signal transduction"/>
    <property type="evidence" value="ECO:0007669"/>
    <property type="project" value="InterPro"/>
</dbReference>
<accession>A0AA38HWY3</accession>
<evidence type="ECO:0000256" key="3">
    <source>
        <dbReference type="ARBA" id="ARBA00022473"/>
    </source>
</evidence>
<keyword evidence="8" id="KW-1185">Reference proteome</keyword>
<protein>
    <recommendedName>
        <fullName evidence="9">Protein charybde</fullName>
    </recommendedName>
</protein>
<comment type="subcellular location">
    <subcellularLocation>
        <location evidence="1">Cytoplasm</location>
    </subcellularLocation>
</comment>
<dbReference type="GO" id="GO:0032006">
    <property type="term" value="P:regulation of TOR signaling"/>
    <property type="evidence" value="ECO:0007669"/>
    <property type="project" value="TreeGrafter"/>
</dbReference>
<dbReference type="PANTHER" id="PTHR12478">
    <property type="entry name" value="DNA-DAMAGE-INDUCIBLE TRANSCRIPT 4 PROTEIN DDIT4"/>
    <property type="match status" value="1"/>
</dbReference>
<evidence type="ECO:0000256" key="6">
    <source>
        <dbReference type="ARBA" id="ARBA00059352"/>
    </source>
</evidence>